<feature type="compositionally biased region" description="Basic residues" evidence="14">
    <location>
        <begin position="290"/>
        <end position="302"/>
    </location>
</feature>
<evidence type="ECO:0000256" key="1">
    <source>
        <dbReference type="ARBA" id="ARBA00004186"/>
    </source>
</evidence>
<evidence type="ECO:0000256" key="11">
    <source>
        <dbReference type="ARBA" id="ARBA00048679"/>
    </source>
</evidence>
<dbReference type="PANTHER" id="PTHR24350">
    <property type="entry name" value="SERINE/THREONINE-PROTEIN KINASE IAL-RELATED"/>
    <property type="match status" value="1"/>
</dbReference>
<keyword evidence="8" id="KW-0418">Kinase</keyword>
<evidence type="ECO:0000256" key="5">
    <source>
        <dbReference type="ARBA" id="ARBA00022679"/>
    </source>
</evidence>
<dbReference type="SUPFAM" id="SSF56112">
    <property type="entry name" value="Protein kinase-like (PK-like)"/>
    <property type="match status" value="1"/>
</dbReference>
<keyword evidence="3 13" id="KW-0723">Serine/threonine-protein kinase</keyword>
<evidence type="ECO:0000256" key="10">
    <source>
        <dbReference type="ARBA" id="ARBA00047899"/>
    </source>
</evidence>
<evidence type="ECO:0000259" key="15">
    <source>
        <dbReference type="PROSITE" id="PS50011"/>
    </source>
</evidence>
<feature type="binding site" evidence="12">
    <location>
        <position position="47"/>
    </location>
    <ligand>
        <name>ATP</name>
        <dbReference type="ChEBI" id="CHEBI:30616"/>
    </ligand>
</feature>
<evidence type="ECO:0000256" key="4">
    <source>
        <dbReference type="ARBA" id="ARBA00022618"/>
    </source>
</evidence>
<feature type="region of interest" description="Disordered" evidence="14">
    <location>
        <begin position="261"/>
        <end position="359"/>
    </location>
</feature>
<protein>
    <recommendedName>
        <fullName evidence="2">non-specific serine/threonine protein kinase</fullName>
        <ecNumber evidence="2">2.7.11.1</ecNumber>
    </recommendedName>
</protein>
<dbReference type="InterPro" id="IPR030616">
    <property type="entry name" value="Aur-like"/>
</dbReference>
<evidence type="ECO:0000256" key="2">
    <source>
        <dbReference type="ARBA" id="ARBA00012513"/>
    </source>
</evidence>
<dbReference type="Gene3D" id="1.10.510.10">
    <property type="entry name" value="Transferase(Phosphotransferase) domain 1"/>
    <property type="match status" value="1"/>
</dbReference>
<evidence type="ECO:0000313" key="17">
    <source>
        <dbReference type="RefSeq" id="XP_060046877.1"/>
    </source>
</evidence>
<keyword evidence="7" id="KW-0131">Cell cycle</keyword>
<dbReference type="PROSITE" id="PS00108">
    <property type="entry name" value="PROTEIN_KINASE_ST"/>
    <property type="match status" value="1"/>
</dbReference>
<dbReference type="InterPro" id="IPR000719">
    <property type="entry name" value="Prot_kinase_dom"/>
</dbReference>
<keyword evidence="5" id="KW-0808">Transferase</keyword>
<dbReference type="InterPro" id="IPR011009">
    <property type="entry name" value="Kinase-like_dom_sf"/>
</dbReference>
<comment type="catalytic activity">
    <reaction evidence="10">
        <text>L-threonyl-[protein] + ATP = O-phospho-L-threonyl-[protein] + ADP + H(+)</text>
        <dbReference type="Rhea" id="RHEA:46608"/>
        <dbReference type="Rhea" id="RHEA-COMP:11060"/>
        <dbReference type="Rhea" id="RHEA-COMP:11605"/>
        <dbReference type="ChEBI" id="CHEBI:15378"/>
        <dbReference type="ChEBI" id="CHEBI:30013"/>
        <dbReference type="ChEBI" id="CHEBI:30616"/>
        <dbReference type="ChEBI" id="CHEBI:61977"/>
        <dbReference type="ChEBI" id="CHEBI:456216"/>
        <dbReference type="EC" id="2.7.11.1"/>
    </reaction>
</comment>
<evidence type="ECO:0000256" key="3">
    <source>
        <dbReference type="ARBA" id="ARBA00022527"/>
    </source>
</evidence>
<comment type="subcellular location">
    <subcellularLocation>
        <location evidence="1">Cytoplasm</location>
        <location evidence="1">Cytoskeleton</location>
        <location evidence="1">Spindle</location>
    </subcellularLocation>
</comment>
<dbReference type="GeneID" id="132538282"/>
<dbReference type="SMART" id="SM00220">
    <property type="entry name" value="S_TKc"/>
    <property type="match status" value="1"/>
</dbReference>
<evidence type="ECO:0000256" key="7">
    <source>
        <dbReference type="ARBA" id="ARBA00022776"/>
    </source>
</evidence>
<keyword evidence="9 12" id="KW-0067">ATP-binding</keyword>
<evidence type="ECO:0000256" key="14">
    <source>
        <dbReference type="SAM" id="MobiDB-lite"/>
    </source>
</evidence>
<sequence>MARPKTSPLGEAMAKDDFCVQSTIGAGSFSLIMLAHHRHSGENVVIKQMKMLGQTGLEMARHECNVMQGLSHPNIMPLLGTIETAFQLLLVMPYVRGGDLEDYLFQNGPMREEEARRVFRQLASAMEYCHAKGIAHRDLKPGNILLESLDQVKISDFGLSANFLQQSMDSLRGTLAYMAPEIVTGGTYGPGVDIWSLGVVLYEMVKGHLPQERPARTLFRRKPRLSQELRHLLHCMLNSDPKERIGWPEILSHPWVTQGMGPMEAYRKPPTSDEPAPADQSIPSSLLPSMKKRASRSRRRRVSSSPPVLGTGSWEQDKAREPGQPPKCSSLPVFMSTPSLPPPAVPPNTPHSSCPGSGP</sequence>
<dbReference type="InterPro" id="IPR017441">
    <property type="entry name" value="Protein_kinase_ATP_BS"/>
</dbReference>
<dbReference type="InterPro" id="IPR008271">
    <property type="entry name" value="Ser/Thr_kinase_AS"/>
</dbReference>
<gene>
    <name evidence="17" type="primary">LOC132538282</name>
</gene>
<evidence type="ECO:0000256" key="12">
    <source>
        <dbReference type="PROSITE-ProRule" id="PRU10141"/>
    </source>
</evidence>
<accession>A0ABM3XDH3</accession>
<keyword evidence="7" id="KW-0498">Mitosis</keyword>
<dbReference type="PROSITE" id="PS50011">
    <property type="entry name" value="PROTEIN_KINASE_DOM"/>
    <property type="match status" value="1"/>
</dbReference>
<dbReference type="EC" id="2.7.11.1" evidence="2"/>
<comment type="catalytic activity">
    <reaction evidence="11">
        <text>L-seryl-[protein] + ATP = O-phospho-L-seryl-[protein] + ADP + H(+)</text>
        <dbReference type="Rhea" id="RHEA:17989"/>
        <dbReference type="Rhea" id="RHEA-COMP:9863"/>
        <dbReference type="Rhea" id="RHEA-COMP:11604"/>
        <dbReference type="ChEBI" id="CHEBI:15378"/>
        <dbReference type="ChEBI" id="CHEBI:29999"/>
        <dbReference type="ChEBI" id="CHEBI:30616"/>
        <dbReference type="ChEBI" id="CHEBI:83421"/>
        <dbReference type="ChEBI" id="CHEBI:456216"/>
        <dbReference type="EC" id="2.7.11.1"/>
    </reaction>
</comment>
<evidence type="ECO:0000256" key="13">
    <source>
        <dbReference type="RuleBase" id="RU000304"/>
    </source>
</evidence>
<dbReference type="Pfam" id="PF00069">
    <property type="entry name" value="Pkinase"/>
    <property type="match status" value="1"/>
</dbReference>
<dbReference type="RefSeq" id="XP_060046877.1">
    <property type="nucleotide sequence ID" value="XM_060190894.1"/>
</dbReference>
<evidence type="ECO:0000256" key="8">
    <source>
        <dbReference type="ARBA" id="ARBA00022777"/>
    </source>
</evidence>
<reference evidence="17" key="1">
    <citation type="submission" date="2025-08" db="UniProtKB">
        <authorList>
            <consortium name="RefSeq"/>
        </authorList>
    </citation>
    <scope>IDENTIFICATION</scope>
</reference>
<feature type="compositionally biased region" description="Pro residues" evidence="14">
    <location>
        <begin position="339"/>
        <end position="349"/>
    </location>
</feature>
<evidence type="ECO:0000313" key="16">
    <source>
        <dbReference type="Proteomes" id="UP001652624"/>
    </source>
</evidence>
<comment type="similarity">
    <text evidence="13">Belongs to the protein kinase superfamily.</text>
</comment>
<keyword evidence="6 12" id="KW-0547">Nucleotide-binding</keyword>
<feature type="non-terminal residue" evidence="17">
    <location>
        <position position="359"/>
    </location>
</feature>
<keyword evidence="4" id="KW-0132">Cell division</keyword>
<evidence type="ECO:0000256" key="6">
    <source>
        <dbReference type="ARBA" id="ARBA00022741"/>
    </source>
</evidence>
<dbReference type="PROSITE" id="PS00107">
    <property type="entry name" value="PROTEIN_KINASE_ATP"/>
    <property type="match status" value="1"/>
</dbReference>
<feature type="domain" description="Protein kinase" evidence="15">
    <location>
        <begin position="18"/>
        <end position="256"/>
    </location>
</feature>
<dbReference type="Proteomes" id="UP001652624">
    <property type="component" value="Chromosome 4"/>
</dbReference>
<keyword evidence="16" id="KW-1185">Reference proteome</keyword>
<organism evidence="16 17">
    <name type="scientific">Erinaceus europaeus</name>
    <name type="common">Western European hedgehog</name>
    <dbReference type="NCBI Taxonomy" id="9365"/>
    <lineage>
        <taxon>Eukaryota</taxon>
        <taxon>Metazoa</taxon>
        <taxon>Chordata</taxon>
        <taxon>Craniata</taxon>
        <taxon>Vertebrata</taxon>
        <taxon>Euteleostomi</taxon>
        <taxon>Mammalia</taxon>
        <taxon>Eutheria</taxon>
        <taxon>Laurasiatheria</taxon>
        <taxon>Eulipotyphla</taxon>
        <taxon>Erinaceidae</taxon>
        <taxon>Erinaceinae</taxon>
        <taxon>Erinaceus</taxon>
    </lineage>
</organism>
<name>A0ABM3XDH3_ERIEU</name>
<evidence type="ECO:0000256" key="9">
    <source>
        <dbReference type="ARBA" id="ARBA00022840"/>
    </source>
</evidence>
<proteinExistence type="inferred from homology"/>